<dbReference type="Proteomes" id="UP000749646">
    <property type="component" value="Unassembled WGS sequence"/>
</dbReference>
<sequence length="181" mass="20125">MDRPDETRIAHTATTTMTDSLFPRVYFNLEQSPRVVVKYHETMDIGVGEASLSASFQKDRGDLARTLIWSRRAADEIATQFEGVGDMNILFVQIIGQSCNVYLLCRVGTVCVASKLGTMKILFTLSDALSFEDDVQTWLTLDKTFNNAVNVLNAGTHRRADSTPPPRFPGLATPSLTQEDY</sequence>
<comment type="caution">
    <text evidence="2">The sequence shown here is derived from an EMBL/GenBank/DDBJ whole genome shotgun (WGS) entry which is preliminary data.</text>
</comment>
<evidence type="ECO:0000313" key="2">
    <source>
        <dbReference type="EMBL" id="KAF9931050.1"/>
    </source>
</evidence>
<name>A0A9P6LSM1_9FUNG</name>
<protein>
    <submittedName>
        <fullName evidence="2">Uncharacterized protein</fullName>
    </submittedName>
</protein>
<reference evidence="2" key="1">
    <citation type="journal article" date="2020" name="Fungal Divers.">
        <title>Resolving the Mortierellaceae phylogeny through synthesis of multi-gene phylogenetics and phylogenomics.</title>
        <authorList>
            <person name="Vandepol N."/>
            <person name="Liber J."/>
            <person name="Desiro A."/>
            <person name="Na H."/>
            <person name="Kennedy M."/>
            <person name="Barry K."/>
            <person name="Grigoriev I.V."/>
            <person name="Miller A.N."/>
            <person name="O'Donnell K."/>
            <person name="Stajich J.E."/>
            <person name="Bonito G."/>
        </authorList>
    </citation>
    <scope>NUCLEOTIDE SEQUENCE</scope>
    <source>
        <strain evidence="2">MES-2147</strain>
    </source>
</reference>
<organism evidence="2 3">
    <name type="scientific">Modicella reniformis</name>
    <dbReference type="NCBI Taxonomy" id="1440133"/>
    <lineage>
        <taxon>Eukaryota</taxon>
        <taxon>Fungi</taxon>
        <taxon>Fungi incertae sedis</taxon>
        <taxon>Mucoromycota</taxon>
        <taxon>Mortierellomycotina</taxon>
        <taxon>Mortierellomycetes</taxon>
        <taxon>Mortierellales</taxon>
        <taxon>Mortierellaceae</taxon>
        <taxon>Modicella</taxon>
    </lineage>
</organism>
<dbReference type="OrthoDB" id="2422929at2759"/>
<accession>A0A9P6LSM1</accession>
<feature type="region of interest" description="Disordered" evidence="1">
    <location>
        <begin position="156"/>
        <end position="181"/>
    </location>
</feature>
<dbReference type="EMBL" id="JAAAHW010010079">
    <property type="protein sequence ID" value="KAF9931050.1"/>
    <property type="molecule type" value="Genomic_DNA"/>
</dbReference>
<dbReference type="AlphaFoldDB" id="A0A9P6LSM1"/>
<keyword evidence="3" id="KW-1185">Reference proteome</keyword>
<gene>
    <name evidence="2" type="ORF">BGZ65_005070</name>
</gene>
<evidence type="ECO:0000256" key="1">
    <source>
        <dbReference type="SAM" id="MobiDB-lite"/>
    </source>
</evidence>
<evidence type="ECO:0000313" key="3">
    <source>
        <dbReference type="Proteomes" id="UP000749646"/>
    </source>
</evidence>
<proteinExistence type="predicted"/>